<reference evidence="2" key="2">
    <citation type="submission" date="2013-04" db="UniProtKB">
        <authorList>
            <consortium name="EnsemblPlants"/>
        </authorList>
    </citation>
    <scope>IDENTIFICATION</scope>
</reference>
<dbReference type="InterPro" id="IPR013154">
    <property type="entry name" value="ADH-like_N"/>
</dbReference>
<dbReference type="AlphaFoldDB" id="J3MYX7"/>
<evidence type="ECO:0000259" key="1">
    <source>
        <dbReference type="Pfam" id="PF08240"/>
    </source>
</evidence>
<proteinExistence type="predicted"/>
<dbReference type="SUPFAM" id="SSF50129">
    <property type="entry name" value="GroES-like"/>
    <property type="match status" value="1"/>
</dbReference>
<sequence>MATASPPPSGKMRAVQYDRYGGGAEGLTHVEVPIPAPKKGEVLIKMEAASINPIDWKIQSGMVRPFLPWRFPVIPACDLAGEVAAVGGGVSGFKLGDRVVSINFPVQ</sequence>
<dbReference type="InterPro" id="IPR011032">
    <property type="entry name" value="GroES-like_sf"/>
</dbReference>
<dbReference type="eggNOG" id="KOG1198">
    <property type="taxonomic scope" value="Eukaryota"/>
</dbReference>
<dbReference type="Gramene" id="OB09G22060.1">
    <property type="protein sequence ID" value="OB09G22060.1"/>
    <property type="gene ID" value="OB09G22060"/>
</dbReference>
<keyword evidence="3" id="KW-1185">Reference proteome</keyword>
<dbReference type="PANTHER" id="PTHR44013">
    <property type="entry name" value="ZINC-TYPE ALCOHOL DEHYDROGENASE-LIKE PROTEIN C16A3.02C"/>
    <property type="match status" value="1"/>
</dbReference>
<dbReference type="HOGENOM" id="CLU_160427_0_0_1"/>
<feature type="domain" description="Alcohol dehydrogenase-like N-terminal" evidence="1">
    <location>
        <begin position="39"/>
        <end position="100"/>
    </location>
</feature>
<reference evidence="2" key="1">
    <citation type="journal article" date="2013" name="Nat. Commun.">
        <title>Whole-genome sequencing of Oryza brachyantha reveals mechanisms underlying Oryza genome evolution.</title>
        <authorList>
            <person name="Chen J."/>
            <person name="Huang Q."/>
            <person name="Gao D."/>
            <person name="Wang J."/>
            <person name="Lang Y."/>
            <person name="Liu T."/>
            <person name="Li B."/>
            <person name="Bai Z."/>
            <person name="Luis Goicoechea J."/>
            <person name="Liang C."/>
            <person name="Chen C."/>
            <person name="Zhang W."/>
            <person name="Sun S."/>
            <person name="Liao Y."/>
            <person name="Zhang X."/>
            <person name="Yang L."/>
            <person name="Song C."/>
            <person name="Wang M."/>
            <person name="Shi J."/>
            <person name="Liu G."/>
            <person name="Liu J."/>
            <person name="Zhou H."/>
            <person name="Zhou W."/>
            <person name="Yu Q."/>
            <person name="An N."/>
            <person name="Chen Y."/>
            <person name="Cai Q."/>
            <person name="Wang B."/>
            <person name="Liu B."/>
            <person name="Min J."/>
            <person name="Huang Y."/>
            <person name="Wu H."/>
            <person name="Li Z."/>
            <person name="Zhang Y."/>
            <person name="Yin Y."/>
            <person name="Song W."/>
            <person name="Jiang J."/>
            <person name="Jackson S.A."/>
            <person name="Wing R.A."/>
            <person name="Wang J."/>
            <person name="Chen M."/>
        </authorList>
    </citation>
    <scope>NUCLEOTIDE SEQUENCE [LARGE SCALE GENOMIC DNA]</scope>
    <source>
        <strain evidence="2">cv. IRGC 101232</strain>
    </source>
</reference>
<dbReference type="EnsemblPlants" id="OB09G22060.1">
    <property type="protein sequence ID" value="OB09G22060.1"/>
    <property type="gene ID" value="OB09G22060"/>
</dbReference>
<dbReference type="PANTHER" id="PTHR44013:SF1">
    <property type="entry name" value="ZINC-TYPE ALCOHOL DEHYDROGENASE-LIKE PROTEIN C16A3.02C"/>
    <property type="match status" value="1"/>
</dbReference>
<organism evidence="2">
    <name type="scientific">Oryza brachyantha</name>
    <name type="common">malo sina</name>
    <dbReference type="NCBI Taxonomy" id="4533"/>
    <lineage>
        <taxon>Eukaryota</taxon>
        <taxon>Viridiplantae</taxon>
        <taxon>Streptophyta</taxon>
        <taxon>Embryophyta</taxon>
        <taxon>Tracheophyta</taxon>
        <taxon>Spermatophyta</taxon>
        <taxon>Magnoliopsida</taxon>
        <taxon>Liliopsida</taxon>
        <taxon>Poales</taxon>
        <taxon>Poaceae</taxon>
        <taxon>BOP clade</taxon>
        <taxon>Oryzoideae</taxon>
        <taxon>Oryzeae</taxon>
        <taxon>Oryzinae</taxon>
        <taxon>Oryza</taxon>
    </lineage>
</organism>
<dbReference type="InterPro" id="IPR052733">
    <property type="entry name" value="Chloroplast_QOR"/>
</dbReference>
<dbReference type="Pfam" id="PF08240">
    <property type="entry name" value="ADH_N"/>
    <property type="match status" value="1"/>
</dbReference>
<accession>J3MYX7</accession>
<dbReference type="OrthoDB" id="48317at2759"/>
<dbReference type="STRING" id="4533.J3MYX7"/>
<dbReference type="Gene3D" id="3.90.180.10">
    <property type="entry name" value="Medium-chain alcohol dehydrogenases, catalytic domain"/>
    <property type="match status" value="1"/>
</dbReference>
<dbReference type="Proteomes" id="UP000006038">
    <property type="component" value="Chromosome 9"/>
</dbReference>
<name>J3MYX7_ORYBR</name>
<dbReference type="OMA" id="CICPAYS"/>
<protein>
    <recommendedName>
        <fullName evidence="1">Alcohol dehydrogenase-like N-terminal domain-containing protein</fullName>
    </recommendedName>
</protein>
<evidence type="ECO:0000313" key="2">
    <source>
        <dbReference type="EnsemblPlants" id="OB09G22060.1"/>
    </source>
</evidence>
<evidence type="ECO:0000313" key="3">
    <source>
        <dbReference type="Proteomes" id="UP000006038"/>
    </source>
</evidence>